<accession>A0A7J9G125</accession>
<sequence>MEIDGFPSHIIEEIKIHGKVRTHQDCQ</sequence>
<evidence type="ECO:0000313" key="3">
    <source>
        <dbReference type="Proteomes" id="UP000593560"/>
    </source>
</evidence>
<dbReference type="Proteomes" id="UP000593560">
    <property type="component" value="Unassembled WGS sequence"/>
</dbReference>
<name>A0A7J9G125_9ROSI</name>
<comment type="caution">
    <text evidence="2">The sequence shown here is derived from an EMBL/GenBank/DDBJ whole genome shotgun (WGS) entry which is preliminary data.</text>
</comment>
<organism evidence="2 3">
    <name type="scientific">Gossypium harknessii</name>
    <dbReference type="NCBI Taxonomy" id="34285"/>
    <lineage>
        <taxon>Eukaryota</taxon>
        <taxon>Viridiplantae</taxon>
        <taxon>Streptophyta</taxon>
        <taxon>Embryophyta</taxon>
        <taxon>Tracheophyta</taxon>
        <taxon>Spermatophyta</taxon>
        <taxon>Magnoliopsida</taxon>
        <taxon>eudicotyledons</taxon>
        <taxon>Gunneridae</taxon>
        <taxon>Pentapetalae</taxon>
        <taxon>rosids</taxon>
        <taxon>malvids</taxon>
        <taxon>Malvales</taxon>
        <taxon>Malvaceae</taxon>
        <taxon>Malvoideae</taxon>
        <taxon>Gossypium</taxon>
    </lineage>
</organism>
<dbReference type="EMBL" id="JABFAD010000001">
    <property type="protein sequence ID" value="MBA0791289.1"/>
    <property type="molecule type" value="Genomic_DNA"/>
</dbReference>
<keyword evidence="3" id="KW-1185">Reference proteome</keyword>
<protein>
    <submittedName>
        <fullName evidence="2">Uncharacterized protein</fullName>
    </submittedName>
</protein>
<reference evidence="2 3" key="1">
    <citation type="journal article" date="2019" name="Genome Biol. Evol.">
        <title>Insights into the evolution of the New World diploid cottons (Gossypium, subgenus Houzingenia) based on genome sequencing.</title>
        <authorList>
            <person name="Grover C.E."/>
            <person name="Arick M.A. 2nd"/>
            <person name="Thrash A."/>
            <person name="Conover J.L."/>
            <person name="Sanders W.S."/>
            <person name="Peterson D.G."/>
            <person name="Frelichowski J.E."/>
            <person name="Scheffler J.A."/>
            <person name="Scheffler B.E."/>
            <person name="Wendel J.F."/>
        </authorList>
    </citation>
    <scope>NUCLEOTIDE SEQUENCE [LARGE SCALE GENOMIC DNA]</scope>
    <source>
        <strain evidence="2">0</strain>
        <tissue evidence="2">Leaf</tissue>
    </source>
</reference>
<evidence type="ECO:0000313" key="1">
    <source>
        <dbReference type="EMBL" id="MBA0791289.1"/>
    </source>
</evidence>
<gene>
    <name evidence="1" type="ORF">Gohar_015879</name>
    <name evidence="2" type="ORF">Gohar_015880</name>
</gene>
<evidence type="ECO:0000313" key="2">
    <source>
        <dbReference type="EMBL" id="MBA0791290.1"/>
    </source>
</evidence>
<feature type="non-terminal residue" evidence="2">
    <location>
        <position position="27"/>
    </location>
</feature>
<dbReference type="AlphaFoldDB" id="A0A7J9G125"/>
<proteinExistence type="predicted"/>
<dbReference type="EMBL" id="JABFAD010000001">
    <property type="protein sequence ID" value="MBA0791290.1"/>
    <property type="molecule type" value="Genomic_DNA"/>
</dbReference>
<reference evidence="2" key="2">
    <citation type="submission" date="2020-04" db="EMBL/GenBank/DDBJ databases">
        <authorList>
            <person name="Grover C.E."/>
            <person name="Arick M.A. II"/>
            <person name="Thrash A."/>
            <person name="Conover J.L."/>
            <person name="Sanders W.S."/>
            <person name="Peterson D.G."/>
            <person name="Scheffler J.A."/>
            <person name="Scheffler B.E."/>
            <person name="Wendel J.F."/>
        </authorList>
    </citation>
    <scope>NUCLEOTIDE SEQUENCE</scope>
    <source>
        <strain evidence="2">0</strain>
        <tissue evidence="2">Leaf</tissue>
    </source>
</reference>